<reference evidence="7" key="1">
    <citation type="journal article" date="2018" name="J. Ind. Microbiol. Biotechnol.">
        <title>Genome mining reveals uncommon alkylpyrones as type III PKS products from myxobacteria.</title>
        <authorList>
            <person name="Hug J.J."/>
            <person name="Panter F."/>
            <person name="Krug D."/>
            <person name="Muller R."/>
        </authorList>
    </citation>
    <scope>NUCLEOTIDE SEQUENCE</scope>
    <source>
        <strain evidence="7">MCy9118</strain>
    </source>
</reference>
<evidence type="ECO:0000256" key="2">
    <source>
        <dbReference type="ARBA" id="ARBA00022525"/>
    </source>
</evidence>
<evidence type="ECO:0000256" key="4">
    <source>
        <dbReference type="RuleBase" id="RU362119"/>
    </source>
</evidence>
<dbReference type="Pfam" id="PF00149">
    <property type="entry name" value="Metallophos"/>
    <property type="match status" value="1"/>
</dbReference>
<evidence type="ECO:0000259" key="6">
    <source>
        <dbReference type="Pfam" id="PF02872"/>
    </source>
</evidence>
<dbReference type="InterPro" id="IPR029052">
    <property type="entry name" value="Metallo-depent_PP-like"/>
</dbReference>
<evidence type="ECO:0000313" key="7">
    <source>
        <dbReference type="EMBL" id="AYM53318.1"/>
    </source>
</evidence>
<dbReference type="FunFam" id="3.90.780.10:FF:000004">
    <property type="entry name" value="UDP-sugar hydrolase, putative"/>
    <property type="match status" value="1"/>
</dbReference>
<dbReference type="SUPFAM" id="SSF56300">
    <property type="entry name" value="Metallo-dependent phosphatases"/>
    <property type="match status" value="1"/>
</dbReference>
<dbReference type="GO" id="GO:0005576">
    <property type="term" value="C:extracellular region"/>
    <property type="evidence" value="ECO:0007669"/>
    <property type="project" value="UniProtKB-SubCell"/>
</dbReference>
<keyword evidence="3" id="KW-0732">Signal</keyword>
<keyword evidence="4" id="KW-0547">Nucleotide-binding</keyword>
<dbReference type="InterPro" id="IPR036907">
    <property type="entry name" value="5'-Nucleotdase_C_sf"/>
</dbReference>
<dbReference type="Gene3D" id="3.90.780.10">
    <property type="entry name" value="5'-Nucleotidase, C-terminal domain"/>
    <property type="match status" value="1"/>
</dbReference>
<dbReference type="GO" id="GO:0008253">
    <property type="term" value="F:5'-nucleotidase activity"/>
    <property type="evidence" value="ECO:0007669"/>
    <property type="project" value="TreeGrafter"/>
</dbReference>
<name>A0A3Q8I9I0_9BACT</name>
<evidence type="ECO:0000256" key="3">
    <source>
        <dbReference type="ARBA" id="ARBA00022729"/>
    </source>
</evidence>
<dbReference type="InterPro" id="IPR006179">
    <property type="entry name" value="5_nucleotidase/apyrase"/>
</dbReference>
<proteinExistence type="inferred from homology"/>
<keyword evidence="4" id="KW-0378">Hydrolase</keyword>
<dbReference type="GO" id="GO:0000166">
    <property type="term" value="F:nucleotide binding"/>
    <property type="evidence" value="ECO:0007669"/>
    <property type="project" value="UniProtKB-KW"/>
</dbReference>
<comment type="subcellular location">
    <subcellularLocation>
        <location evidence="1">Secreted</location>
    </subcellularLocation>
</comment>
<organism evidence="7">
    <name type="scientific">Cystobacter fuscus</name>
    <dbReference type="NCBI Taxonomy" id="43"/>
    <lineage>
        <taxon>Bacteria</taxon>
        <taxon>Pseudomonadati</taxon>
        <taxon>Myxococcota</taxon>
        <taxon>Myxococcia</taxon>
        <taxon>Myxococcales</taxon>
        <taxon>Cystobacterineae</taxon>
        <taxon>Archangiaceae</taxon>
        <taxon>Cystobacter</taxon>
    </lineage>
</organism>
<dbReference type="EMBL" id="MH908899">
    <property type="protein sequence ID" value="AYM53318.1"/>
    <property type="molecule type" value="Genomic_DNA"/>
</dbReference>
<protein>
    <submittedName>
        <fullName evidence="7">UDP-sugar diphosphatase</fullName>
    </submittedName>
</protein>
<dbReference type="GO" id="GO:0009166">
    <property type="term" value="P:nucleotide catabolic process"/>
    <property type="evidence" value="ECO:0007669"/>
    <property type="project" value="InterPro"/>
</dbReference>
<dbReference type="Gene3D" id="3.60.21.10">
    <property type="match status" value="1"/>
</dbReference>
<dbReference type="AlphaFoldDB" id="A0A3Q8I9I0"/>
<dbReference type="InterPro" id="IPR004843">
    <property type="entry name" value="Calcineurin-like_PHP"/>
</dbReference>
<accession>A0A3Q8I9I0</accession>
<dbReference type="Pfam" id="PF02872">
    <property type="entry name" value="5_nucleotid_C"/>
    <property type="match status" value="1"/>
</dbReference>
<dbReference type="SUPFAM" id="SSF55816">
    <property type="entry name" value="5'-nucleotidase (syn. UDP-sugar hydrolase), C-terminal domain"/>
    <property type="match status" value="1"/>
</dbReference>
<dbReference type="PANTHER" id="PTHR11575">
    <property type="entry name" value="5'-NUCLEOTIDASE-RELATED"/>
    <property type="match status" value="1"/>
</dbReference>
<evidence type="ECO:0000256" key="1">
    <source>
        <dbReference type="ARBA" id="ARBA00004613"/>
    </source>
</evidence>
<sequence length="576" mass="60054">MSAPPLSPSSLARPRVLLLGALVSGTLFSLHAGCGGDSAPPGPESKQIHVQLLAFNDLHGNLEPPSGSNGTVPTPGADGSTVNVNAGGAAFFATHIEQLRAQNPNTVVVAAGDLIGASPLISGIFHDEPTIAVLNQIGLDITSVGNHEFDDGRDELLRMQNGGCHPVDGCQSGTSFPGAKFKYLSANVFTNTATRETLLPAYEIREFEGVKVAFIGMTLEGTPGIVNPTGIAGLTFQDEADTVNALVPQLKAQGVEAIGVLIHEGGYPAAKLYDDCQGVSGPILDIVARLDPEVDFIHSGHTHEAYNCVINGRRVTSAASHGRIISQVDLVLDTGTKDVVSTEAHNHVVTRDAANPTVDTMVKDYAARAAPLANRVIGKTPVDLKIPPRTTIPSGQSGESLLGNAIADAFLEATRDADKGGAVIAVTNPGGVRADIPAGDITYGQAYTVQPFANSVTTLTLTGAQVHEMLEQQFQGTSTRILQVSAGFTYSWSASAPVGKKVDPASIRLNGVALDPAATYRVTQTNYLAAGGDGFSVFTQGQDLRTGPIDIDAFATYLEAHNPLSPPTDKRITVIP</sequence>
<comment type="similarity">
    <text evidence="4">Belongs to the 5'-nucleotidase family.</text>
</comment>
<keyword evidence="2" id="KW-0964">Secreted</keyword>
<dbReference type="PANTHER" id="PTHR11575:SF24">
    <property type="entry name" value="5'-NUCLEOTIDASE"/>
    <property type="match status" value="1"/>
</dbReference>
<dbReference type="InterPro" id="IPR008334">
    <property type="entry name" value="5'-Nucleotdase_C"/>
</dbReference>
<feature type="domain" description="Calcineurin-like phosphoesterase" evidence="5">
    <location>
        <begin position="52"/>
        <end position="304"/>
    </location>
</feature>
<dbReference type="GO" id="GO:0008768">
    <property type="term" value="F:UDP-sugar diphosphatase activity"/>
    <property type="evidence" value="ECO:0007669"/>
    <property type="project" value="TreeGrafter"/>
</dbReference>
<evidence type="ECO:0000259" key="5">
    <source>
        <dbReference type="Pfam" id="PF00149"/>
    </source>
</evidence>
<feature type="domain" description="5'-Nucleotidase C-terminal" evidence="6">
    <location>
        <begin position="376"/>
        <end position="539"/>
    </location>
</feature>
<dbReference type="GO" id="GO:0030288">
    <property type="term" value="C:outer membrane-bounded periplasmic space"/>
    <property type="evidence" value="ECO:0007669"/>
    <property type="project" value="TreeGrafter"/>
</dbReference>
<dbReference type="PRINTS" id="PR01607">
    <property type="entry name" value="APYRASEFAMLY"/>
</dbReference>